<reference evidence="1 2" key="1">
    <citation type="journal article" date="2018" name="Nat. Ecol. Evol.">
        <title>Pezizomycetes genomes reveal the molecular basis of ectomycorrhizal truffle lifestyle.</title>
        <authorList>
            <person name="Murat C."/>
            <person name="Payen T."/>
            <person name="Noel B."/>
            <person name="Kuo A."/>
            <person name="Morin E."/>
            <person name="Chen J."/>
            <person name="Kohler A."/>
            <person name="Krizsan K."/>
            <person name="Balestrini R."/>
            <person name="Da Silva C."/>
            <person name="Montanini B."/>
            <person name="Hainaut M."/>
            <person name="Levati E."/>
            <person name="Barry K.W."/>
            <person name="Belfiori B."/>
            <person name="Cichocki N."/>
            <person name="Clum A."/>
            <person name="Dockter R.B."/>
            <person name="Fauchery L."/>
            <person name="Guy J."/>
            <person name="Iotti M."/>
            <person name="Le Tacon F."/>
            <person name="Lindquist E.A."/>
            <person name="Lipzen A."/>
            <person name="Malagnac F."/>
            <person name="Mello A."/>
            <person name="Molinier V."/>
            <person name="Miyauchi S."/>
            <person name="Poulain J."/>
            <person name="Riccioni C."/>
            <person name="Rubini A."/>
            <person name="Sitrit Y."/>
            <person name="Splivallo R."/>
            <person name="Traeger S."/>
            <person name="Wang M."/>
            <person name="Zifcakova L."/>
            <person name="Wipf D."/>
            <person name="Zambonelli A."/>
            <person name="Paolocci F."/>
            <person name="Nowrousian M."/>
            <person name="Ottonello S."/>
            <person name="Baldrian P."/>
            <person name="Spatafora J.W."/>
            <person name="Henrissat B."/>
            <person name="Nagy L.G."/>
            <person name="Aury J.M."/>
            <person name="Wincker P."/>
            <person name="Grigoriev I.V."/>
            <person name="Bonfante P."/>
            <person name="Martin F.M."/>
        </authorList>
    </citation>
    <scope>NUCLEOTIDE SEQUENCE [LARGE SCALE GENOMIC DNA]</scope>
    <source>
        <strain evidence="1 2">120613-1</strain>
    </source>
</reference>
<proteinExistence type="predicted"/>
<organism evidence="1 2">
    <name type="scientific">Choiromyces venosus 120613-1</name>
    <dbReference type="NCBI Taxonomy" id="1336337"/>
    <lineage>
        <taxon>Eukaryota</taxon>
        <taxon>Fungi</taxon>
        <taxon>Dikarya</taxon>
        <taxon>Ascomycota</taxon>
        <taxon>Pezizomycotina</taxon>
        <taxon>Pezizomycetes</taxon>
        <taxon>Pezizales</taxon>
        <taxon>Tuberaceae</taxon>
        <taxon>Choiromyces</taxon>
    </lineage>
</organism>
<keyword evidence="2" id="KW-1185">Reference proteome</keyword>
<gene>
    <name evidence="1" type="ORF">L873DRAFT_1884181</name>
</gene>
<dbReference type="AlphaFoldDB" id="A0A3N4K7I2"/>
<dbReference type="Proteomes" id="UP000276215">
    <property type="component" value="Unassembled WGS sequence"/>
</dbReference>
<evidence type="ECO:0000313" key="1">
    <source>
        <dbReference type="EMBL" id="RPB01885.1"/>
    </source>
</evidence>
<accession>A0A3N4K7I2</accession>
<protein>
    <submittedName>
        <fullName evidence="1">Uncharacterized protein</fullName>
    </submittedName>
</protein>
<name>A0A3N4K7I2_9PEZI</name>
<dbReference type="EMBL" id="ML120370">
    <property type="protein sequence ID" value="RPB01885.1"/>
    <property type="molecule type" value="Genomic_DNA"/>
</dbReference>
<feature type="non-terminal residue" evidence="1">
    <location>
        <position position="150"/>
    </location>
</feature>
<evidence type="ECO:0000313" key="2">
    <source>
        <dbReference type="Proteomes" id="UP000276215"/>
    </source>
</evidence>
<sequence>MKLILGPILRLIYIKHLIRVIFFHSVKRHDGQHLQRLISSQYLLLLVFTLTIEPKFSRFCKKITLSSPDLIQFNPASSMQTLYSSNLSSLIAAIMAPTNTKQVFQLKNLLKSSNNIEDIKKIRLVLGTVAGSIMAATAIVQEIVRQVAAV</sequence>